<evidence type="ECO:0000256" key="3">
    <source>
        <dbReference type="ARBA" id="ARBA00022679"/>
    </source>
</evidence>
<dbReference type="Proteomes" id="UP001519654">
    <property type="component" value="Unassembled WGS sequence"/>
</dbReference>
<evidence type="ECO:0000313" key="9">
    <source>
        <dbReference type="EMBL" id="MBU2666516.1"/>
    </source>
</evidence>
<evidence type="ECO:0000256" key="5">
    <source>
        <dbReference type="ARBA" id="ARBA00023125"/>
    </source>
</evidence>
<feature type="region of interest" description="Disordered" evidence="7">
    <location>
        <begin position="1"/>
        <end position="27"/>
    </location>
</feature>
<evidence type="ECO:0000256" key="2">
    <source>
        <dbReference type="ARBA" id="ARBA00022676"/>
    </source>
</evidence>
<dbReference type="PROSITE" id="PS52018">
    <property type="entry name" value="DART"/>
    <property type="match status" value="1"/>
</dbReference>
<keyword evidence="1 6" id="KW-1277">Toxin-antitoxin system</keyword>
<reference evidence="9 10" key="1">
    <citation type="submission" date="2021-06" db="EMBL/GenBank/DDBJ databases">
        <title>Actinoplanes lichenicola sp. nov., and Actinoplanes ovalisporus sp. nov., isolated from lichen in Thailand.</title>
        <authorList>
            <person name="Saeng-In P."/>
            <person name="Kanchanasin P."/>
            <person name="Yuki M."/>
            <person name="Kudo T."/>
            <person name="Ohkuma M."/>
            <person name="Phongsopitanun W."/>
            <person name="Tanasupawat S."/>
        </authorList>
    </citation>
    <scope>NUCLEOTIDE SEQUENCE [LARGE SCALE GENOMIC DNA]</scope>
    <source>
        <strain evidence="9 10">NBRC 110975</strain>
    </source>
</reference>
<gene>
    <name evidence="9" type="ORF">KOI35_23700</name>
</gene>
<dbReference type="EMBL" id="JAHKKG010000007">
    <property type="protein sequence ID" value="MBU2666516.1"/>
    <property type="molecule type" value="Genomic_DNA"/>
</dbReference>
<keyword evidence="2" id="KW-0328">Glycosyltransferase</keyword>
<organism evidence="9 10">
    <name type="scientific">Paractinoplanes bogorensis</name>
    <dbReference type="NCBI Taxonomy" id="1610840"/>
    <lineage>
        <taxon>Bacteria</taxon>
        <taxon>Bacillati</taxon>
        <taxon>Actinomycetota</taxon>
        <taxon>Actinomycetes</taxon>
        <taxon>Micromonosporales</taxon>
        <taxon>Micromonosporaceae</taxon>
        <taxon>Paractinoplanes</taxon>
    </lineage>
</organism>
<feature type="domain" description="DarT" evidence="8">
    <location>
        <begin position="1"/>
        <end position="108"/>
    </location>
</feature>
<evidence type="ECO:0000256" key="4">
    <source>
        <dbReference type="ARBA" id="ARBA00022695"/>
    </source>
</evidence>
<evidence type="ECO:0000313" key="10">
    <source>
        <dbReference type="Proteomes" id="UP001519654"/>
    </source>
</evidence>
<comment type="caution">
    <text evidence="9">The sequence shown here is derived from an EMBL/GenBank/DDBJ whole genome shotgun (WGS) entry which is preliminary data.</text>
</comment>
<sequence length="108" mass="12098">MSTISERSDSPDIVRTPGPPAGRYQGGDRPLIYLVTNVRAVVEAGLTWVATDGNAATATSEFTTDSSSMLGMVDWPLMEAERWNNTQEDPDRQRRRQAEFLVHGFERR</sequence>
<dbReference type="RefSeq" id="WP_215790143.1">
    <property type="nucleotide sequence ID" value="NZ_JAHKKG010000007.1"/>
</dbReference>
<accession>A0ABS5YTX1</accession>
<keyword evidence="5 6" id="KW-0238">DNA-binding</keyword>
<dbReference type="Pfam" id="PF14487">
    <property type="entry name" value="DarT"/>
    <property type="match status" value="1"/>
</dbReference>
<feature type="compositionally biased region" description="Basic and acidic residues" evidence="7">
    <location>
        <begin position="1"/>
        <end position="12"/>
    </location>
</feature>
<comment type="caution">
    <text evidence="6">Lacks conserved residue(s) required for the propagation of feature annotation.</text>
</comment>
<evidence type="ECO:0000259" key="8">
    <source>
        <dbReference type="PROSITE" id="PS52018"/>
    </source>
</evidence>
<evidence type="ECO:0000256" key="6">
    <source>
        <dbReference type="PROSITE-ProRule" id="PRU01362"/>
    </source>
</evidence>
<proteinExistence type="inferred from homology"/>
<comment type="similarity">
    <text evidence="6">Belongs to the DarT ADP-ribosyltransferase family.</text>
</comment>
<name>A0ABS5YTX1_9ACTN</name>
<keyword evidence="3" id="KW-0808">Transferase</keyword>
<keyword evidence="10" id="KW-1185">Reference proteome</keyword>
<protein>
    <submittedName>
        <fullName evidence="9">DUF4433 domain-containing protein</fullName>
    </submittedName>
</protein>
<evidence type="ECO:0000256" key="1">
    <source>
        <dbReference type="ARBA" id="ARBA00022649"/>
    </source>
</evidence>
<dbReference type="InterPro" id="IPR029494">
    <property type="entry name" value="DarT"/>
</dbReference>
<keyword evidence="4" id="KW-0548">Nucleotidyltransferase</keyword>
<evidence type="ECO:0000256" key="7">
    <source>
        <dbReference type="SAM" id="MobiDB-lite"/>
    </source>
</evidence>